<dbReference type="SUPFAM" id="SSF54285">
    <property type="entry name" value="MoaD/ThiS"/>
    <property type="match status" value="1"/>
</dbReference>
<keyword evidence="2" id="KW-1185">Reference proteome</keyword>
<dbReference type="InterPro" id="IPR016155">
    <property type="entry name" value="Mopterin_synth/thiamin_S_b"/>
</dbReference>
<dbReference type="InterPro" id="IPR003749">
    <property type="entry name" value="ThiS/MoaD-like"/>
</dbReference>
<gene>
    <name evidence="1" type="ORF">GV368_06390</name>
</gene>
<evidence type="ECO:0000313" key="2">
    <source>
        <dbReference type="Proteomes" id="UP000669605"/>
    </source>
</evidence>
<organism evidence="1 2">
    <name type="scientific">Tepidiphilus baoligensis</name>
    <dbReference type="NCBI Taxonomy" id="2698687"/>
    <lineage>
        <taxon>Bacteria</taxon>
        <taxon>Pseudomonadati</taxon>
        <taxon>Pseudomonadota</taxon>
        <taxon>Hydrogenophilia</taxon>
        <taxon>Hydrogenophilales</taxon>
        <taxon>Hydrogenophilaceae</taxon>
        <taxon>Tepidiphilus</taxon>
    </lineage>
</organism>
<proteinExistence type="predicted"/>
<dbReference type="EMBL" id="JAAAUB010000007">
    <property type="protein sequence ID" value="NMH16732.1"/>
    <property type="molecule type" value="Genomic_DNA"/>
</dbReference>
<comment type="caution">
    <text evidence="1">The sequence shown here is derived from an EMBL/GenBank/DDBJ whole genome shotgun (WGS) entry which is preliminary data.</text>
</comment>
<dbReference type="Proteomes" id="UP000669605">
    <property type="component" value="Unassembled WGS sequence"/>
</dbReference>
<reference evidence="1 2" key="1">
    <citation type="journal article" date="2020" name="Curr. Microbiol.">
        <title>Tepidiphilus baoligensis sp. nov., a Novel Bacterium of the Family Hydrogenophilaceae Isolated from an Oil Reservoir.</title>
        <authorList>
            <person name="Zhang X."/>
            <person name="Wang G."/>
            <person name="Ma X."/>
            <person name="Yu J."/>
            <person name="You J."/>
            <person name="Xue Y."/>
            <person name="Ma Y."/>
        </authorList>
    </citation>
    <scope>NUCLEOTIDE SEQUENCE [LARGE SCALE GENOMIC DNA]</scope>
    <source>
        <strain evidence="1 2">B18-69</strain>
    </source>
</reference>
<dbReference type="InterPro" id="IPR012675">
    <property type="entry name" value="Beta-grasp_dom_sf"/>
</dbReference>
<dbReference type="Gene3D" id="3.10.20.30">
    <property type="match status" value="1"/>
</dbReference>
<dbReference type="RefSeq" id="WP_169115931.1">
    <property type="nucleotide sequence ID" value="NZ_JAAAUB010000007.1"/>
</dbReference>
<protein>
    <submittedName>
        <fullName evidence="1">Molybdopterin synthase sulfur carrier subunit</fullName>
    </submittedName>
</protein>
<dbReference type="CDD" id="cd00754">
    <property type="entry name" value="Ubl_MoaD"/>
    <property type="match status" value="1"/>
</dbReference>
<accession>A0ABX1QLC2</accession>
<evidence type="ECO:0000313" key="1">
    <source>
        <dbReference type="EMBL" id="NMH16732.1"/>
    </source>
</evidence>
<dbReference type="Pfam" id="PF02597">
    <property type="entry name" value="ThiS"/>
    <property type="match status" value="1"/>
</dbReference>
<name>A0ABX1QLC2_9PROT</name>
<sequence>MVVNVLYFAALRDVLSSEGERIPLPETVHTVGALRTYLGSRGAQWAPLLEWQNLRCARNRSLCGWDEPVCDGDEIAFFPPVTGG</sequence>